<name>A0A6I4NUH8_9FLAO</name>
<organism evidence="1 2">
    <name type="scientific">Flavobacterium hydrocarbonoxydans</name>
    <dbReference type="NCBI Taxonomy" id="2683249"/>
    <lineage>
        <taxon>Bacteria</taxon>
        <taxon>Pseudomonadati</taxon>
        <taxon>Bacteroidota</taxon>
        <taxon>Flavobacteriia</taxon>
        <taxon>Flavobacteriales</taxon>
        <taxon>Flavobacteriaceae</taxon>
        <taxon>Flavobacterium</taxon>
    </lineage>
</organism>
<accession>A0A6I4NUH8</accession>
<dbReference type="RefSeq" id="WP_160376629.1">
    <property type="nucleotide sequence ID" value="NZ_WSTB01000018.1"/>
</dbReference>
<comment type="caution">
    <text evidence="1">The sequence shown here is derived from an EMBL/GenBank/DDBJ whole genome shotgun (WGS) entry which is preliminary data.</text>
</comment>
<dbReference type="Proteomes" id="UP000471501">
    <property type="component" value="Unassembled WGS sequence"/>
</dbReference>
<dbReference type="EMBL" id="WSTB01000018">
    <property type="protein sequence ID" value="MWB96742.1"/>
    <property type="molecule type" value="Genomic_DNA"/>
</dbReference>
<dbReference type="AlphaFoldDB" id="A0A6I4NUH8"/>
<protein>
    <submittedName>
        <fullName evidence="1">Uncharacterized protein</fullName>
    </submittedName>
</protein>
<evidence type="ECO:0000313" key="2">
    <source>
        <dbReference type="Proteomes" id="UP000471501"/>
    </source>
</evidence>
<evidence type="ECO:0000313" key="1">
    <source>
        <dbReference type="EMBL" id="MWB96742.1"/>
    </source>
</evidence>
<keyword evidence="2" id="KW-1185">Reference proteome</keyword>
<gene>
    <name evidence="1" type="ORF">GON26_20460</name>
</gene>
<reference evidence="1 2" key="1">
    <citation type="submission" date="2019-12" db="EMBL/GenBank/DDBJ databases">
        <authorList>
            <person name="Kim Y.S."/>
        </authorList>
    </citation>
    <scope>NUCLEOTIDE SEQUENCE [LARGE SCALE GENOMIC DNA]</scope>
    <source>
        <strain evidence="1 2">GA093</strain>
    </source>
</reference>
<proteinExistence type="predicted"/>
<sequence>MTTENIITRLEDLCSVLAYCSHRKSKDQLPAFSLSERILINQERGSLLSQLNYETPPALVRNYTCPPELNAKIRFNIQKIADTNWKPELKSFEA</sequence>